<dbReference type="Pfam" id="PF01734">
    <property type="entry name" value="Patatin"/>
    <property type="match status" value="1"/>
</dbReference>
<dbReference type="FunFam" id="3.40.50.11320:FF:000002">
    <property type="entry name" value="Carboxypeptidase"/>
    <property type="match status" value="1"/>
</dbReference>
<evidence type="ECO:0000313" key="15">
    <source>
        <dbReference type="Proteomes" id="UP000239649"/>
    </source>
</evidence>
<evidence type="ECO:0000256" key="12">
    <source>
        <dbReference type="SAM" id="SignalP"/>
    </source>
</evidence>
<comment type="domain">
    <text evidence="10">The nitrogen atoms of the two glycine residues in the GGXR motif define the oxyanion hole, and stabilize the oxyanion that forms during the nucleophilic attack by the catalytic serine during substrate cleavage.</text>
</comment>
<dbReference type="PANTHER" id="PTHR11802">
    <property type="entry name" value="SERINE PROTEASE FAMILY S10 SERINE CARBOXYPEPTIDASE"/>
    <property type="match status" value="1"/>
</dbReference>
<dbReference type="OrthoDB" id="443318at2759"/>
<keyword evidence="8" id="KW-0325">Glycoprotein</keyword>
<comment type="similarity">
    <text evidence="1">Belongs to the peptidase S10 family.</text>
</comment>
<feature type="domain" description="PNPLA" evidence="13">
    <location>
        <begin position="638"/>
        <end position="804"/>
    </location>
</feature>
<evidence type="ECO:0000256" key="8">
    <source>
        <dbReference type="ARBA" id="ARBA00023180"/>
    </source>
</evidence>
<dbReference type="FunFam" id="3.40.50.12670:FF:000002">
    <property type="entry name" value="Carboxypeptidase"/>
    <property type="match status" value="1"/>
</dbReference>
<feature type="signal peptide" evidence="12">
    <location>
        <begin position="1"/>
        <end position="25"/>
    </location>
</feature>
<feature type="active site" description="Proton acceptor" evidence="9">
    <location>
        <position position="791"/>
    </location>
</feature>
<evidence type="ECO:0000256" key="11">
    <source>
        <dbReference type="SAM" id="MobiDB-lite"/>
    </source>
</evidence>
<feature type="short sequence motif" description="GXSXG" evidence="9">
    <location>
        <begin position="670"/>
        <end position="674"/>
    </location>
</feature>
<feature type="active site" description="Nucleophile" evidence="9">
    <location>
        <position position="672"/>
    </location>
</feature>
<evidence type="ECO:0000256" key="10">
    <source>
        <dbReference type="RuleBase" id="RU361262"/>
    </source>
</evidence>
<dbReference type="InterPro" id="IPR002641">
    <property type="entry name" value="PNPLA_dom"/>
</dbReference>
<dbReference type="EC" id="3.1.1.-" evidence="10"/>
<dbReference type="PROSITE" id="PS51635">
    <property type="entry name" value="PNPLA"/>
    <property type="match status" value="1"/>
</dbReference>
<dbReference type="Gene3D" id="3.40.50.1820">
    <property type="entry name" value="alpha/beta hydrolase"/>
    <property type="match status" value="1"/>
</dbReference>
<keyword evidence="15" id="KW-1185">Reference proteome</keyword>
<evidence type="ECO:0000256" key="9">
    <source>
        <dbReference type="PROSITE-ProRule" id="PRU01161"/>
    </source>
</evidence>
<dbReference type="GO" id="GO:0019748">
    <property type="term" value="P:secondary metabolic process"/>
    <property type="evidence" value="ECO:0007669"/>
    <property type="project" value="TreeGrafter"/>
</dbReference>
<evidence type="ECO:0000256" key="2">
    <source>
        <dbReference type="ARBA" id="ARBA00022645"/>
    </source>
</evidence>
<dbReference type="GO" id="GO:0016042">
    <property type="term" value="P:lipid catabolic process"/>
    <property type="evidence" value="ECO:0007669"/>
    <property type="project" value="UniProtKB-UniRule"/>
</dbReference>
<keyword evidence="3" id="KW-0645">Protease</keyword>
<dbReference type="Proteomes" id="UP000239649">
    <property type="component" value="Unassembled WGS sequence"/>
</dbReference>
<dbReference type="FunFam" id="3.40.50.1820:FF:000143">
    <property type="entry name" value="Carboxypeptidase"/>
    <property type="match status" value="1"/>
</dbReference>
<keyword evidence="9 10" id="KW-0442">Lipid degradation</keyword>
<feature type="region of interest" description="Disordered" evidence="11">
    <location>
        <begin position="347"/>
        <end position="373"/>
    </location>
</feature>
<dbReference type="GO" id="GO:0006508">
    <property type="term" value="P:proteolysis"/>
    <property type="evidence" value="ECO:0007669"/>
    <property type="project" value="UniProtKB-KW"/>
</dbReference>
<feature type="chain" id="PRO_5015137244" description="Patatin" evidence="12">
    <location>
        <begin position="26"/>
        <end position="892"/>
    </location>
</feature>
<feature type="compositionally biased region" description="Low complexity" evidence="11">
    <location>
        <begin position="347"/>
        <end position="356"/>
    </location>
</feature>
<dbReference type="Pfam" id="PF00450">
    <property type="entry name" value="Peptidase_S10"/>
    <property type="match status" value="1"/>
</dbReference>
<keyword evidence="2" id="KW-0121">Carboxypeptidase</keyword>
<feature type="compositionally biased region" description="Basic and acidic residues" evidence="11">
    <location>
        <begin position="357"/>
        <end position="370"/>
    </location>
</feature>
<name>A0A2P6V2J2_9CHLO</name>
<dbReference type="Gene3D" id="3.40.1090.10">
    <property type="entry name" value="Cytosolic phospholipase A2 catalytic domain"/>
    <property type="match status" value="1"/>
</dbReference>
<keyword evidence="4 12" id="KW-0732">Signal</keyword>
<comment type="similarity">
    <text evidence="10">Belongs to the patatin family.</text>
</comment>
<dbReference type="SUPFAM" id="SSF53474">
    <property type="entry name" value="alpha/beta-Hydrolases"/>
    <property type="match status" value="1"/>
</dbReference>
<dbReference type="PRINTS" id="PR00724">
    <property type="entry name" value="CRBOXYPTASEC"/>
</dbReference>
<dbReference type="GO" id="GO:0004185">
    <property type="term" value="F:serine-type carboxypeptidase activity"/>
    <property type="evidence" value="ECO:0007669"/>
    <property type="project" value="InterPro"/>
</dbReference>
<sequence>MARLHNRPVALAALAALLCAHATAALPLPHASAGAAAVLRTSEAARALDPLAPAPHRHHRGDEIASMPGFEGALPSRHYGGYITVDEDHGRHLYYYFVQSEGSPRDDPVVLWLNGGPGCSSFDGFVYEHGPFKFGFKGGKDRSGRHLQELELTGNPHSWSKVANMLYVDSPAFVGMSYSETHADRHTNDTQTAADMNTFLRRWFQAFPHFQGADFFVSGESFAGVYVPLVSQAVLDGNEAGQEPRLRLKGYLVGNGVTDPAFDGNALVPFAAGKSLISHELYQRAAGACQGGDSFWNATAGSQCDDVLSEVWHTISGINIYDVLERCYHGHNPYHAAAAAAAAVAPQGRQLQQQEQQQREQEQEPSDAERATQLAAAVASHRGWPLVGGARAGAVPGFGDLLGAGQLGHTPPCLDSREMWAFLNDPAVRKAIHAEPIEKIGTFDECTNGARIHYTHNVPSMLPIHQDLIDRGLVALVYSGDHDMAVPHTGSEAWTEWLGRQLGVEREWAPWHTADHQVAGYAVHYRGLVYCTVRGAGHMVPENKPAEALEMFTRFLARMTLNPQRPARPSRGPLRVNAAATGVFTPSPQQQREQGLARDDTGRGGPLRLPQLPWWRAKTAPPQLEEVQQAATSTLPILSFAGGGTYFFWELGCLRYLHRQFDLTKVQLVGASAGGLIATLAACGVDEDRAVRVAYRIAEDNGVFERPGGLAGIWGLLVREWLDELLPEDAAELCAGRVRLVVTEVPSLRIKYLENFATRQDLIDANMASVHIPFIMDGNAATTFRGQQYIDGSLWDFVMGANSDLINCGGDACVIDYFHDDQLQWSRLDCLKLCDLQEVQAFVQKGYAYAERTDAKGDWFERTLGEVRKGAVRQLLEKPVWGMRRALASMDG</sequence>
<evidence type="ECO:0000256" key="3">
    <source>
        <dbReference type="ARBA" id="ARBA00022670"/>
    </source>
</evidence>
<dbReference type="EMBL" id="LHPF02000039">
    <property type="protein sequence ID" value="PSC68291.1"/>
    <property type="molecule type" value="Genomic_DNA"/>
</dbReference>
<dbReference type="STRING" id="554055.A0A2P6V2J2"/>
<keyword evidence="5 9" id="KW-0378">Hydrolase</keyword>
<accession>A0A2P6V2J2</accession>
<evidence type="ECO:0000256" key="5">
    <source>
        <dbReference type="ARBA" id="ARBA00022801"/>
    </source>
</evidence>
<proteinExistence type="inferred from homology"/>
<keyword evidence="7" id="KW-1015">Disulfide bond</keyword>
<evidence type="ECO:0000256" key="6">
    <source>
        <dbReference type="ARBA" id="ARBA00023098"/>
    </source>
</evidence>
<reference evidence="14 15" key="1">
    <citation type="journal article" date="2018" name="Plant J.">
        <title>Genome sequences of Chlorella sorokiniana UTEX 1602 and Micractinium conductrix SAG 241.80: implications to maltose excretion by a green alga.</title>
        <authorList>
            <person name="Arriola M.B."/>
            <person name="Velmurugan N."/>
            <person name="Zhang Y."/>
            <person name="Plunkett M.H."/>
            <person name="Hondzo H."/>
            <person name="Barney B.M."/>
        </authorList>
    </citation>
    <scope>NUCLEOTIDE SEQUENCE [LARGE SCALE GENOMIC DNA]</scope>
    <source>
        <strain evidence="14 15">SAG 241.80</strain>
    </source>
</reference>
<protein>
    <recommendedName>
        <fullName evidence="10">Patatin</fullName>
        <ecNumber evidence="10">3.1.1.-</ecNumber>
    </recommendedName>
</protein>
<dbReference type="InterPro" id="IPR016035">
    <property type="entry name" value="Acyl_Trfase/lysoPLipase"/>
</dbReference>
<dbReference type="Gene3D" id="3.40.50.12670">
    <property type="match status" value="1"/>
</dbReference>
<dbReference type="SUPFAM" id="SSF52151">
    <property type="entry name" value="FabD/lysophospholipase-like"/>
    <property type="match status" value="1"/>
</dbReference>
<evidence type="ECO:0000313" key="14">
    <source>
        <dbReference type="EMBL" id="PSC68291.1"/>
    </source>
</evidence>
<organism evidence="14 15">
    <name type="scientific">Micractinium conductrix</name>
    <dbReference type="NCBI Taxonomy" id="554055"/>
    <lineage>
        <taxon>Eukaryota</taxon>
        <taxon>Viridiplantae</taxon>
        <taxon>Chlorophyta</taxon>
        <taxon>core chlorophytes</taxon>
        <taxon>Trebouxiophyceae</taxon>
        <taxon>Chlorellales</taxon>
        <taxon>Chlorellaceae</taxon>
        <taxon>Chlorella clade</taxon>
        <taxon>Micractinium</taxon>
    </lineage>
</organism>
<feature type="region of interest" description="Disordered" evidence="11">
    <location>
        <begin position="585"/>
        <end position="605"/>
    </location>
</feature>
<evidence type="ECO:0000256" key="7">
    <source>
        <dbReference type="ARBA" id="ARBA00023157"/>
    </source>
</evidence>
<evidence type="ECO:0000259" key="13">
    <source>
        <dbReference type="PROSITE" id="PS51635"/>
    </source>
</evidence>
<comment type="function">
    <text evidence="10">Lipolytic acyl hydrolase (LAH).</text>
</comment>
<dbReference type="InterPro" id="IPR001563">
    <property type="entry name" value="Peptidase_S10"/>
</dbReference>
<evidence type="ECO:0000256" key="4">
    <source>
        <dbReference type="ARBA" id="ARBA00022729"/>
    </source>
</evidence>
<keyword evidence="6 9" id="KW-0443">Lipid metabolism</keyword>
<dbReference type="InterPro" id="IPR029058">
    <property type="entry name" value="AB_hydrolase_fold"/>
</dbReference>
<evidence type="ECO:0000256" key="1">
    <source>
        <dbReference type="ARBA" id="ARBA00009431"/>
    </source>
</evidence>
<comment type="caution">
    <text evidence="14">The sequence shown here is derived from an EMBL/GenBank/DDBJ whole genome shotgun (WGS) entry which is preliminary data.</text>
</comment>
<dbReference type="PANTHER" id="PTHR11802:SF254">
    <property type="entry name" value="SERINE CARBOXYPEPTIDASE-LIKE 20"/>
    <property type="match status" value="1"/>
</dbReference>
<gene>
    <name evidence="14" type="ORF">C2E20_8139</name>
</gene>
<dbReference type="AlphaFoldDB" id="A0A2P6V2J2"/>
<comment type="caution">
    <text evidence="9">Lacks conserved residue(s) required for the propagation of feature annotation.</text>
</comment>
<dbReference type="GO" id="GO:0016747">
    <property type="term" value="F:acyltransferase activity, transferring groups other than amino-acyl groups"/>
    <property type="evidence" value="ECO:0007669"/>
    <property type="project" value="TreeGrafter"/>
</dbReference>